<evidence type="ECO:0000313" key="1">
    <source>
        <dbReference type="EMBL" id="KAG0568661.1"/>
    </source>
</evidence>
<dbReference type="EMBL" id="CM026427">
    <property type="protein sequence ID" value="KAG0568661.1"/>
    <property type="molecule type" value="Genomic_DNA"/>
</dbReference>
<reference evidence="1 2" key="1">
    <citation type="submission" date="2020-06" db="EMBL/GenBank/DDBJ databases">
        <title>WGS assembly of Ceratodon purpureus strain R40.</title>
        <authorList>
            <person name="Carey S.B."/>
            <person name="Jenkins J."/>
            <person name="Shu S."/>
            <person name="Lovell J.T."/>
            <person name="Sreedasyam A."/>
            <person name="Maumus F."/>
            <person name="Tiley G.P."/>
            <person name="Fernandez-Pozo N."/>
            <person name="Barry K."/>
            <person name="Chen C."/>
            <person name="Wang M."/>
            <person name="Lipzen A."/>
            <person name="Daum C."/>
            <person name="Saski C.A."/>
            <person name="Payton A.C."/>
            <person name="Mcbreen J.C."/>
            <person name="Conrad R.E."/>
            <person name="Kollar L.M."/>
            <person name="Olsson S."/>
            <person name="Huttunen S."/>
            <person name="Landis J.B."/>
            <person name="Wickett N.J."/>
            <person name="Johnson M.G."/>
            <person name="Rensing S.A."/>
            <person name="Grimwood J."/>
            <person name="Schmutz J."/>
            <person name="Mcdaniel S.F."/>
        </authorList>
    </citation>
    <scope>NUCLEOTIDE SEQUENCE [LARGE SCALE GENOMIC DNA]</scope>
    <source>
        <strain evidence="1 2">R40</strain>
    </source>
</reference>
<organism evidence="1 2">
    <name type="scientific">Ceratodon purpureus</name>
    <name type="common">Fire moss</name>
    <name type="synonym">Dicranum purpureum</name>
    <dbReference type="NCBI Taxonomy" id="3225"/>
    <lineage>
        <taxon>Eukaryota</taxon>
        <taxon>Viridiplantae</taxon>
        <taxon>Streptophyta</taxon>
        <taxon>Embryophyta</taxon>
        <taxon>Bryophyta</taxon>
        <taxon>Bryophytina</taxon>
        <taxon>Bryopsida</taxon>
        <taxon>Dicranidae</taxon>
        <taxon>Pseudoditrichales</taxon>
        <taxon>Ditrichaceae</taxon>
        <taxon>Ceratodon</taxon>
    </lineage>
</organism>
<protein>
    <submittedName>
        <fullName evidence="1">Uncharacterized protein</fullName>
    </submittedName>
</protein>
<dbReference type="AlphaFoldDB" id="A0A8T0HA13"/>
<evidence type="ECO:0000313" key="2">
    <source>
        <dbReference type="Proteomes" id="UP000822688"/>
    </source>
</evidence>
<name>A0A8T0HA13_CERPU</name>
<proteinExistence type="predicted"/>
<sequence length="207" mass="23453">MERRMLLNASIAQVGGASRVRTRRLMLSGVCVLIHSFPGACEAESRASLLNQTWPSTAMTFHGTLIGDRHDGFSWTRKLNNYGYLPGAPRRDRDALPDIVVNEEKCAKRWGPKQHGKFWYARPGSSESPRMIQRIESLYEVTHQRPMGKQRCIGLAFARGLIAEKLGHAVDWASFAAKQCQRGGRPFISLEELRSKTRRESGWWPTD</sequence>
<comment type="caution">
    <text evidence="1">The sequence shown here is derived from an EMBL/GenBank/DDBJ whole genome shotgun (WGS) entry which is preliminary data.</text>
</comment>
<accession>A0A8T0HA13</accession>
<gene>
    <name evidence="1" type="ORF">KC19_6G036500</name>
</gene>
<dbReference type="Proteomes" id="UP000822688">
    <property type="component" value="Chromosome 6"/>
</dbReference>
<keyword evidence="2" id="KW-1185">Reference proteome</keyword>